<evidence type="ECO:0000313" key="2">
    <source>
        <dbReference type="EMBL" id="KAF7367458.1"/>
    </source>
</evidence>
<dbReference type="AlphaFoldDB" id="A0A8H6YUN4"/>
<proteinExistence type="predicted"/>
<feature type="compositionally biased region" description="Polar residues" evidence="1">
    <location>
        <begin position="84"/>
        <end position="98"/>
    </location>
</feature>
<feature type="region of interest" description="Disordered" evidence="1">
    <location>
        <begin position="84"/>
        <end position="111"/>
    </location>
</feature>
<protein>
    <submittedName>
        <fullName evidence="2">Uncharacterized protein</fullName>
    </submittedName>
</protein>
<name>A0A8H6YUN4_9AGAR</name>
<dbReference type="OrthoDB" id="2684605at2759"/>
<evidence type="ECO:0000256" key="1">
    <source>
        <dbReference type="SAM" id="MobiDB-lite"/>
    </source>
</evidence>
<sequence length="447" mass="49304">MTTSTISVADRLRIAIALTALKFKPPDQSCTAYVLQLRAAFPPSTPTAPTTDGSWKTHALALEKELASLKLKYEAEQIKTLATSSASMSDAGPSNSQSVKRKPKKKATVSPMVAPPHVDLETILERLRGEPEFTVFPTSTSLFSSLSAFQELTSALRSSEVAVTTAQWSLLLSSTSRALTGLASVLHPILRSPKITVASQVSTLQTLATLVNDLVSSSLPFLLRKPKHLNKLLDTLLMSILNPVVESFYPLSRRYLTFLFPIMPSTALPVDVRSEVLHLFQSAFSPLVSVPSAYEVDLRATIALGVLRELENLLPPPRPDNTRLPRTHTHRLNALVRKDALWYLCTILHVVFSPVKDRAKSRSSTGAMAEGKIVDSFSRITNRCRKFDGTDTCNTPDRDTEAAKLPFRNCPSYLDPDVIDEVGYQMVLGAMERFWRWTGEVELDAIV</sequence>
<accession>A0A8H6YUN4</accession>
<dbReference type="EMBL" id="JACAZH010000005">
    <property type="protein sequence ID" value="KAF7367458.1"/>
    <property type="molecule type" value="Genomic_DNA"/>
</dbReference>
<organism evidence="2 3">
    <name type="scientific">Mycena sanguinolenta</name>
    <dbReference type="NCBI Taxonomy" id="230812"/>
    <lineage>
        <taxon>Eukaryota</taxon>
        <taxon>Fungi</taxon>
        <taxon>Dikarya</taxon>
        <taxon>Basidiomycota</taxon>
        <taxon>Agaricomycotina</taxon>
        <taxon>Agaricomycetes</taxon>
        <taxon>Agaricomycetidae</taxon>
        <taxon>Agaricales</taxon>
        <taxon>Marasmiineae</taxon>
        <taxon>Mycenaceae</taxon>
        <taxon>Mycena</taxon>
    </lineage>
</organism>
<comment type="caution">
    <text evidence="2">The sequence shown here is derived from an EMBL/GenBank/DDBJ whole genome shotgun (WGS) entry which is preliminary data.</text>
</comment>
<gene>
    <name evidence="2" type="ORF">MSAN_00808600</name>
</gene>
<reference evidence="2" key="1">
    <citation type="submission" date="2020-05" db="EMBL/GenBank/DDBJ databases">
        <title>Mycena genomes resolve the evolution of fungal bioluminescence.</title>
        <authorList>
            <person name="Tsai I.J."/>
        </authorList>
    </citation>
    <scope>NUCLEOTIDE SEQUENCE</scope>
    <source>
        <strain evidence="2">160909Yilan</strain>
    </source>
</reference>
<dbReference type="Proteomes" id="UP000623467">
    <property type="component" value="Unassembled WGS sequence"/>
</dbReference>
<keyword evidence="3" id="KW-1185">Reference proteome</keyword>
<evidence type="ECO:0000313" key="3">
    <source>
        <dbReference type="Proteomes" id="UP000623467"/>
    </source>
</evidence>